<protein>
    <submittedName>
        <fullName evidence="1">Uncharacterized protein</fullName>
    </submittedName>
</protein>
<proteinExistence type="predicted"/>
<comment type="caution">
    <text evidence="1">The sequence shown here is derived from an EMBL/GenBank/DDBJ whole genome shotgun (WGS) entry which is preliminary data.</text>
</comment>
<sequence length="62" mass="7503">MLEYFKLILSKVSFDRKLFEKELLKAIKTLIPDELRELRKWCYAKFGDVYQPILNKCFLTNT</sequence>
<dbReference type="Proteomes" id="UP001172083">
    <property type="component" value="Unassembled WGS sequence"/>
</dbReference>
<evidence type="ECO:0000313" key="2">
    <source>
        <dbReference type="Proteomes" id="UP001172083"/>
    </source>
</evidence>
<name>A0ABT8LF72_9BACT</name>
<evidence type="ECO:0000313" key="1">
    <source>
        <dbReference type="EMBL" id="MDN5216434.1"/>
    </source>
</evidence>
<keyword evidence="2" id="KW-1185">Reference proteome</keyword>
<organism evidence="1 2">
    <name type="scientific">Agaribacillus aureus</name>
    <dbReference type="NCBI Taxonomy" id="3051825"/>
    <lineage>
        <taxon>Bacteria</taxon>
        <taxon>Pseudomonadati</taxon>
        <taxon>Bacteroidota</taxon>
        <taxon>Cytophagia</taxon>
        <taxon>Cytophagales</taxon>
        <taxon>Splendidivirgaceae</taxon>
        <taxon>Agaribacillus</taxon>
    </lineage>
</organism>
<dbReference type="EMBL" id="JAUJEB010000009">
    <property type="protein sequence ID" value="MDN5216434.1"/>
    <property type="molecule type" value="Genomic_DNA"/>
</dbReference>
<reference evidence="1" key="1">
    <citation type="submission" date="2023-06" db="EMBL/GenBank/DDBJ databases">
        <title>Genomic of Agaribacillus aureum.</title>
        <authorList>
            <person name="Wang G."/>
        </authorList>
    </citation>
    <scope>NUCLEOTIDE SEQUENCE</scope>
    <source>
        <strain evidence="1">BMA12</strain>
    </source>
</reference>
<gene>
    <name evidence="1" type="ORF">QQ020_30480</name>
</gene>
<accession>A0ABT8LF72</accession>